<gene>
    <name evidence="3" type="ORF">FOZ76_08655</name>
</gene>
<organism evidence="3 4">
    <name type="scientific">Verticiella sediminum</name>
    <dbReference type="NCBI Taxonomy" id="1247510"/>
    <lineage>
        <taxon>Bacteria</taxon>
        <taxon>Pseudomonadati</taxon>
        <taxon>Pseudomonadota</taxon>
        <taxon>Betaproteobacteria</taxon>
        <taxon>Burkholderiales</taxon>
        <taxon>Alcaligenaceae</taxon>
        <taxon>Verticiella</taxon>
    </lineage>
</organism>
<dbReference type="Pfam" id="PF03401">
    <property type="entry name" value="TctC"/>
    <property type="match status" value="1"/>
</dbReference>
<keyword evidence="4" id="KW-1185">Reference proteome</keyword>
<dbReference type="Gene3D" id="3.40.190.150">
    <property type="entry name" value="Bordetella uptake gene, domain 1"/>
    <property type="match status" value="1"/>
</dbReference>
<reference evidence="3 4" key="1">
    <citation type="submission" date="2019-07" db="EMBL/GenBank/DDBJ databases">
        <title>Qingshengfaniella alkalisoli gen. nov., sp. nov., isolated from saline soil.</title>
        <authorList>
            <person name="Xu L."/>
            <person name="Huang X.-X."/>
            <person name="Sun J.-Q."/>
        </authorList>
    </citation>
    <scope>NUCLEOTIDE SEQUENCE [LARGE SCALE GENOMIC DNA]</scope>
    <source>
        <strain evidence="3 4">DSM 27279</strain>
    </source>
</reference>
<evidence type="ECO:0000313" key="3">
    <source>
        <dbReference type="EMBL" id="TSH96638.1"/>
    </source>
</evidence>
<dbReference type="PANTHER" id="PTHR42928:SF5">
    <property type="entry name" value="BLR1237 PROTEIN"/>
    <property type="match status" value="1"/>
</dbReference>
<dbReference type="RefSeq" id="WP_143947748.1">
    <property type="nucleotide sequence ID" value="NZ_BAABMB010000002.1"/>
</dbReference>
<feature type="chain" id="PRO_5022072420" evidence="2">
    <location>
        <begin position="27"/>
        <end position="330"/>
    </location>
</feature>
<name>A0A556AUL8_9BURK</name>
<protein>
    <submittedName>
        <fullName evidence="3">Tripartite tricarboxylate transporter substrate binding protein</fullName>
    </submittedName>
</protein>
<dbReference type="InterPro" id="IPR042100">
    <property type="entry name" value="Bug_dom1"/>
</dbReference>
<keyword evidence="2" id="KW-0732">Signal</keyword>
<dbReference type="PIRSF" id="PIRSF017082">
    <property type="entry name" value="YflP"/>
    <property type="match status" value="1"/>
</dbReference>
<dbReference type="PANTHER" id="PTHR42928">
    <property type="entry name" value="TRICARBOXYLATE-BINDING PROTEIN"/>
    <property type="match status" value="1"/>
</dbReference>
<evidence type="ECO:0000313" key="4">
    <source>
        <dbReference type="Proteomes" id="UP000318405"/>
    </source>
</evidence>
<dbReference type="Proteomes" id="UP000318405">
    <property type="component" value="Unassembled WGS sequence"/>
</dbReference>
<dbReference type="Gene3D" id="3.40.190.10">
    <property type="entry name" value="Periplasmic binding protein-like II"/>
    <property type="match status" value="1"/>
</dbReference>
<dbReference type="AlphaFoldDB" id="A0A556AUL8"/>
<comment type="caution">
    <text evidence="3">The sequence shown here is derived from an EMBL/GenBank/DDBJ whole genome shotgun (WGS) entry which is preliminary data.</text>
</comment>
<sequence length="330" mass="34492">MQRSRFLGFGASLACAFTFAAAPALAADYPARDVTLMIPFPPGGTTDIIGRIVGNQLSKAWGKNVIVENKGGAGGNIGAADVSRAKGDGYYLLMGTVGTHAINQYLYANLPYDPDKSFEPVALAATVPNILVLNPAFAEQNQIDSVQDLIEYLKANPGKANVGSAGNGTSIHLTAELFKSMTGTDFAHVPFRGSGPAVTALMAGDVDFMFDNLPSSMGGIQGGRLKPIAVSSATRSPSLPDIPTIAESGVDGFDAVSWFAIFAPAGTPDEVVANINKTVVEMAGNADVKAQLLKQGAETSDMSVEQFAQFVKDEQAKWSVVVKESGARID</sequence>
<accession>A0A556AUL8</accession>
<comment type="similarity">
    <text evidence="1">Belongs to the UPF0065 (bug) family.</text>
</comment>
<dbReference type="OrthoDB" id="8678477at2"/>
<dbReference type="CDD" id="cd13578">
    <property type="entry name" value="PBP2_Bug27"/>
    <property type="match status" value="1"/>
</dbReference>
<evidence type="ECO:0000256" key="1">
    <source>
        <dbReference type="ARBA" id="ARBA00006987"/>
    </source>
</evidence>
<dbReference type="SUPFAM" id="SSF53850">
    <property type="entry name" value="Periplasmic binding protein-like II"/>
    <property type="match status" value="1"/>
</dbReference>
<dbReference type="EMBL" id="VLTJ01000014">
    <property type="protein sequence ID" value="TSH96638.1"/>
    <property type="molecule type" value="Genomic_DNA"/>
</dbReference>
<proteinExistence type="inferred from homology"/>
<evidence type="ECO:0000256" key="2">
    <source>
        <dbReference type="SAM" id="SignalP"/>
    </source>
</evidence>
<dbReference type="InterPro" id="IPR005064">
    <property type="entry name" value="BUG"/>
</dbReference>
<feature type="signal peptide" evidence="2">
    <location>
        <begin position="1"/>
        <end position="26"/>
    </location>
</feature>